<keyword evidence="2 3" id="KW-0092">Biotin</keyword>
<dbReference type="InterPro" id="IPR011053">
    <property type="entry name" value="Single_hybrid_motif"/>
</dbReference>
<dbReference type="GO" id="GO:0003989">
    <property type="term" value="F:acetyl-CoA carboxylase activity"/>
    <property type="evidence" value="ECO:0007669"/>
    <property type="project" value="InterPro"/>
</dbReference>
<dbReference type="Pfam" id="PF00364">
    <property type="entry name" value="Biotin_lipoyl"/>
    <property type="match status" value="1"/>
</dbReference>
<keyword evidence="3" id="KW-0275">Fatty acid biosynthesis</keyword>
<sequence>MDIDFINELAVILNDKNIQELEYSSCNERIRLVKNIEVKAHENEKHFKGQSDSNDKVDIASVNAIENKNEEVDFSLKKDLDIGLDTEKITANMIGTFYRKPAPDEEEFVKVGSKVKKGDVIGIIESMKLLNEMKSPFDCEIKKVLADDEEVVEFGQALFEVKVI</sequence>
<evidence type="ECO:0000259" key="4">
    <source>
        <dbReference type="PROSITE" id="PS50968"/>
    </source>
</evidence>
<evidence type="ECO:0000313" key="6">
    <source>
        <dbReference type="Proteomes" id="UP000199512"/>
    </source>
</evidence>
<dbReference type="PROSITE" id="PS50968">
    <property type="entry name" value="BIOTINYL_LIPOYL"/>
    <property type="match status" value="1"/>
</dbReference>
<dbReference type="InterPro" id="IPR001249">
    <property type="entry name" value="AcCoA_biotinCC"/>
</dbReference>
<feature type="domain" description="Lipoyl-binding" evidence="4">
    <location>
        <begin position="84"/>
        <end position="162"/>
    </location>
</feature>
<dbReference type="PANTHER" id="PTHR45266:SF3">
    <property type="entry name" value="OXALOACETATE DECARBOXYLASE ALPHA CHAIN"/>
    <property type="match status" value="1"/>
</dbReference>
<gene>
    <name evidence="5" type="ORF">SAMN05216454_10880</name>
</gene>
<dbReference type="UniPathway" id="UPA00094"/>
<dbReference type="OrthoDB" id="9811735at2"/>
<dbReference type="STRING" id="215200.SAMN05216454_10880"/>
<keyword evidence="6" id="KW-1185">Reference proteome</keyword>
<dbReference type="InterPro" id="IPR050709">
    <property type="entry name" value="Biotin_Carboxyl_Carrier/Decarb"/>
</dbReference>
<dbReference type="AlphaFoldDB" id="A0A1H8IQ27"/>
<dbReference type="GO" id="GO:0006633">
    <property type="term" value="P:fatty acid biosynthetic process"/>
    <property type="evidence" value="ECO:0007669"/>
    <property type="project" value="UniProtKB-UniPathway"/>
</dbReference>
<name>A0A1H8IQ27_9FIRM</name>
<evidence type="ECO:0000256" key="3">
    <source>
        <dbReference type="RuleBase" id="RU364072"/>
    </source>
</evidence>
<accession>A0A1H8IQ27</accession>
<dbReference type="Gene3D" id="2.40.50.100">
    <property type="match status" value="1"/>
</dbReference>
<dbReference type="Proteomes" id="UP000199512">
    <property type="component" value="Unassembled WGS sequence"/>
</dbReference>
<dbReference type="CDD" id="cd06850">
    <property type="entry name" value="biotinyl_domain"/>
    <property type="match status" value="1"/>
</dbReference>
<reference evidence="5 6" key="1">
    <citation type="submission" date="2016-10" db="EMBL/GenBank/DDBJ databases">
        <authorList>
            <person name="de Groot N.N."/>
        </authorList>
    </citation>
    <scope>NUCLEOTIDE SEQUENCE [LARGE SCALE GENOMIC DNA]</scope>
    <source>
        <strain evidence="5 6">Calf135</strain>
    </source>
</reference>
<dbReference type="InterPro" id="IPR000089">
    <property type="entry name" value="Biotin_lipoyl"/>
</dbReference>
<comment type="pathway">
    <text evidence="3">Lipid metabolism; fatty acid biosynthesis.</text>
</comment>
<organism evidence="5 6">
    <name type="scientific">Peptostreptococcus russellii</name>
    <dbReference type="NCBI Taxonomy" id="215200"/>
    <lineage>
        <taxon>Bacteria</taxon>
        <taxon>Bacillati</taxon>
        <taxon>Bacillota</taxon>
        <taxon>Clostridia</taxon>
        <taxon>Peptostreptococcales</taxon>
        <taxon>Peptostreptococcaceae</taxon>
        <taxon>Peptostreptococcus</taxon>
    </lineage>
</organism>
<dbReference type="PANTHER" id="PTHR45266">
    <property type="entry name" value="OXALOACETATE DECARBOXYLASE ALPHA CHAIN"/>
    <property type="match status" value="1"/>
</dbReference>
<dbReference type="GO" id="GO:0009317">
    <property type="term" value="C:acetyl-CoA carboxylase complex"/>
    <property type="evidence" value="ECO:0007669"/>
    <property type="project" value="InterPro"/>
</dbReference>
<keyword evidence="3" id="KW-0276">Fatty acid metabolism</keyword>
<evidence type="ECO:0000313" key="5">
    <source>
        <dbReference type="EMBL" id="SEN69778.1"/>
    </source>
</evidence>
<dbReference type="RefSeq" id="WP_091975689.1">
    <property type="nucleotide sequence ID" value="NZ_CAUWDX010000073.1"/>
</dbReference>
<comment type="function">
    <text evidence="3">This protein is a component of the acetyl coenzyme A carboxylase complex; first, biotin carboxylase catalyzes the carboxylation of the carrier protein and then the transcarboxylase transfers the carboxyl group to form malonyl-CoA.</text>
</comment>
<dbReference type="SUPFAM" id="SSF51230">
    <property type="entry name" value="Single hybrid motif"/>
    <property type="match status" value="1"/>
</dbReference>
<evidence type="ECO:0000256" key="2">
    <source>
        <dbReference type="ARBA" id="ARBA00023267"/>
    </source>
</evidence>
<keyword evidence="3" id="KW-0443">Lipid metabolism</keyword>
<keyword evidence="3" id="KW-0444">Lipid biosynthesis</keyword>
<protein>
    <recommendedName>
        <fullName evidence="1 3">Biotin carboxyl carrier protein of acetyl-CoA carboxylase</fullName>
    </recommendedName>
</protein>
<evidence type="ECO:0000256" key="1">
    <source>
        <dbReference type="ARBA" id="ARBA00017562"/>
    </source>
</evidence>
<dbReference type="PRINTS" id="PR01071">
    <property type="entry name" value="ACOABIOTINCC"/>
</dbReference>
<proteinExistence type="predicted"/>
<dbReference type="EMBL" id="FODF01000008">
    <property type="protein sequence ID" value="SEN69778.1"/>
    <property type="molecule type" value="Genomic_DNA"/>
</dbReference>